<sequence>MAGCGQCVSELHQGIFHCVNLLDTVYQEEKLTFFSSLKKVRAINEKLEKEISSHQKAAEMMLNNEAEIITMEFEEIFKNLEMKKKQLLEDLENQRSKKEKELQIWKKMKGIHKITIENFLKDCEKLVDECDPQCFLEVACGLNKRMKTQLDLMHIASSYEKEPEYTRKQMDIKSVVKEILALQLTPVEHCIVKADLPSGGNESLPGNFVFKNSVKHWKDQKTIHKTFYPVAGQEETFTDGGGICTRLMSISGMLAFQNMSPEELRYKYYMGHRKTSDQNKDESEKIKLGSDKTCPDEEAPMPPVCKLAVSELSPKDLSVKGGKTCSIPGAAATQSQMELKVADDSSVVVANKLEKGESQACATENKVQETFLQGENVMAKAVYSET</sequence>
<name>A0A151PAV3_ALLMI</name>
<accession>A0A151PAV3</accession>
<proteinExistence type="predicted"/>
<protein>
    <submittedName>
        <fullName evidence="3">Uncharacterized protein</fullName>
    </submittedName>
</protein>
<organism evidence="3 4">
    <name type="scientific">Alligator mississippiensis</name>
    <name type="common">American alligator</name>
    <dbReference type="NCBI Taxonomy" id="8496"/>
    <lineage>
        <taxon>Eukaryota</taxon>
        <taxon>Metazoa</taxon>
        <taxon>Chordata</taxon>
        <taxon>Craniata</taxon>
        <taxon>Vertebrata</taxon>
        <taxon>Euteleostomi</taxon>
        <taxon>Archelosauria</taxon>
        <taxon>Archosauria</taxon>
        <taxon>Crocodylia</taxon>
        <taxon>Alligatoridae</taxon>
        <taxon>Alligatorinae</taxon>
        <taxon>Alligator</taxon>
    </lineage>
</organism>
<evidence type="ECO:0000313" key="4">
    <source>
        <dbReference type="Proteomes" id="UP000050525"/>
    </source>
</evidence>
<keyword evidence="4" id="KW-1185">Reference proteome</keyword>
<comment type="caution">
    <text evidence="3">The sequence shown here is derived from an EMBL/GenBank/DDBJ whole genome shotgun (WGS) entry which is preliminary data.</text>
</comment>
<feature type="compositionally biased region" description="Basic and acidic residues" evidence="2">
    <location>
        <begin position="274"/>
        <end position="295"/>
    </location>
</feature>
<feature type="region of interest" description="Disordered" evidence="2">
    <location>
        <begin position="274"/>
        <end position="299"/>
    </location>
</feature>
<dbReference type="Gene3D" id="1.10.10.2360">
    <property type="match status" value="1"/>
</dbReference>
<reference evidence="3 4" key="1">
    <citation type="journal article" date="2012" name="Genome Biol.">
        <title>Sequencing three crocodilian genomes to illuminate the evolution of archosaurs and amniotes.</title>
        <authorList>
            <person name="St John J.A."/>
            <person name="Braun E.L."/>
            <person name="Isberg S.R."/>
            <person name="Miles L.G."/>
            <person name="Chong A.Y."/>
            <person name="Gongora J."/>
            <person name="Dalzell P."/>
            <person name="Moran C."/>
            <person name="Bed'hom B."/>
            <person name="Abzhanov A."/>
            <person name="Burgess S.C."/>
            <person name="Cooksey A.M."/>
            <person name="Castoe T.A."/>
            <person name="Crawford N.G."/>
            <person name="Densmore L.D."/>
            <person name="Drew J.C."/>
            <person name="Edwards S.V."/>
            <person name="Faircloth B.C."/>
            <person name="Fujita M.K."/>
            <person name="Greenwold M.J."/>
            <person name="Hoffmann F.G."/>
            <person name="Howard J.M."/>
            <person name="Iguchi T."/>
            <person name="Janes D.E."/>
            <person name="Khan S.Y."/>
            <person name="Kohno S."/>
            <person name="de Koning A.J."/>
            <person name="Lance S.L."/>
            <person name="McCarthy F.M."/>
            <person name="McCormack J.E."/>
            <person name="Merchant M.E."/>
            <person name="Peterson D.G."/>
            <person name="Pollock D.D."/>
            <person name="Pourmand N."/>
            <person name="Raney B.J."/>
            <person name="Roessler K.A."/>
            <person name="Sanford J.R."/>
            <person name="Sawyer R.H."/>
            <person name="Schmidt C.J."/>
            <person name="Triplett E.W."/>
            <person name="Tuberville T.D."/>
            <person name="Venegas-Anaya M."/>
            <person name="Howard J.T."/>
            <person name="Jarvis E.D."/>
            <person name="Guillette L.J.Jr."/>
            <person name="Glenn T.C."/>
            <person name="Green R.E."/>
            <person name="Ray D.A."/>
        </authorList>
    </citation>
    <scope>NUCLEOTIDE SEQUENCE [LARGE SCALE GENOMIC DNA]</scope>
    <source>
        <strain evidence="3">KSC_2009_1</strain>
    </source>
</reference>
<feature type="coiled-coil region" evidence="1">
    <location>
        <begin position="37"/>
        <end position="108"/>
    </location>
</feature>
<keyword evidence="1" id="KW-0175">Coiled coil</keyword>
<evidence type="ECO:0000256" key="2">
    <source>
        <dbReference type="SAM" id="MobiDB-lite"/>
    </source>
</evidence>
<dbReference type="EMBL" id="AKHW03000533">
    <property type="protein sequence ID" value="KYO46226.1"/>
    <property type="molecule type" value="Genomic_DNA"/>
</dbReference>
<evidence type="ECO:0000313" key="3">
    <source>
        <dbReference type="EMBL" id="KYO46226.1"/>
    </source>
</evidence>
<evidence type="ECO:0000256" key="1">
    <source>
        <dbReference type="SAM" id="Coils"/>
    </source>
</evidence>
<gene>
    <name evidence="3" type="ORF">Y1Q_0021763</name>
</gene>
<dbReference type="AlphaFoldDB" id="A0A151PAV3"/>
<dbReference type="Proteomes" id="UP000050525">
    <property type="component" value="Unassembled WGS sequence"/>
</dbReference>
<dbReference type="eggNOG" id="KOG2177">
    <property type="taxonomic scope" value="Eukaryota"/>
</dbReference>